<feature type="signal peptide" evidence="20">
    <location>
        <begin position="1"/>
        <end position="19"/>
    </location>
</feature>
<comment type="catalytic activity">
    <reaction evidence="18">
        <text>L-seryl-[protein] + ATP = O-phospho-L-seryl-[protein] + ADP + H(+)</text>
        <dbReference type="Rhea" id="RHEA:17989"/>
        <dbReference type="Rhea" id="RHEA-COMP:9863"/>
        <dbReference type="Rhea" id="RHEA-COMP:11604"/>
        <dbReference type="ChEBI" id="CHEBI:15378"/>
        <dbReference type="ChEBI" id="CHEBI:29999"/>
        <dbReference type="ChEBI" id="CHEBI:30616"/>
        <dbReference type="ChEBI" id="CHEBI:83421"/>
        <dbReference type="ChEBI" id="CHEBI:456216"/>
        <dbReference type="EC" id="2.7.11.1"/>
    </reaction>
</comment>
<dbReference type="Pfam" id="PF00069">
    <property type="entry name" value="Pkinase"/>
    <property type="match status" value="1"/>
</dbReference>
<dbReference type="InterPro" id="IPR000742">
    <property type="entry name" value="EGF"/>
</dbReference>
<evidence type="ECO:0000256" key="3">
    <source>
        <dbReference type="ARBA" id="ARBA00004514"/>
    </source>
</evidence>
<evidence type="ECO:0000256" key="18">
    <source>
        <dbReference type="ARBA" id="ARBA00048679"/>
    </source>
</evidence>
<keyword evidence="20" id="KW-0732">Signal</keyword>
<comment type="caution">
    <text evidence="23">The sequence shown here is derived from an EMBL/GenBank/DDBJ whole genome shotgun (WGS) entry which is preliminary data.</text>
</comment>
<evidence type="ECO:0000256" key="20">
    <source>
        <dbReference type="SAM" id="SignalP"/>
    </source>
</evidence>
<evidence type="ECO:0000256" key="11">
    <source>
        <dbReference type="ARBA" id="ARBA00022787"/>
    </source>
</evidence>
<keyword evidence="10" id="KW-0418">Kinase</keyword>
<dbReference type="InterPro" id="IPR051511">
    <property type="entry name" value="MitoQC_Scaffold_Kinases"/>
</dbReference>
<evidence type="ECO:0000256" key="10">
    <source>
        <dbReference type="ARBA" id="ARBA00022777"/>
    </source>
</evidence>
<feature type="domain" description="Protein kinase" evidence="21">
    <location>
        <begin position="546"/>
        <end position="890"/>
    </location>
</feature>
<accession>A0A833W5L7</accession>
<dbReference type="PANTHER" id="PTHR22972:SF7">
    <property type="entry name" value="SERINE_THREONINE-PROTEIN KINASE PINK1, MITOCHONDRIAL"/>
    <property type="match status" value="1"/>
</dbReference>
<keyword evidence="19" id="KW-0245">EGF-like domain</keyword>
<evidence type="ECO:0000256" key="13">
    <source>
        <dbReference type="ARBA" id="ARBA00022840"/>
    </source>
</evidence>
<dbReference type="GO" id="GO:0005741">
    <property type="term" value="C:mitochondrial outer membrane"/>
    <property type="evidence" value="ECO:0007669"/>
    <property type="project" value="UniProtKB-SubCell"/>
</dbReference>
<comment type="cofactor">
    <cofactor evidence="1">
        <name>Mg(2+)</name>
        <dbReference type="ChEBI" id="CHEBI:18420"/>
    </cofactor>
</comment>
<dbReference type="GO" id="GO:0004674">
    <property type="term" value="F:protein serine/threonine kinase activity"/>
    <property type="evidence" value="ECO:0007669"/>
    <property type="project" value="UniProtKB-KW"/>
</dbReference>
<dbReference type="GO" id="GO:0005829">
    <property type="term" value="C:cytosol"/>
    <property type="evidence" value="ECO:0007669"/>
    <property type="project" value="UniProtKB-SubCell"/>
</dbReference>
<feature type="chain" id="PRO_5032434054" description="non-specific serine/threonine protein kinase" evidence="20">
    <location>
        <begin position="20"/>
        <end position="990"/>
    </location>
</feature>
<keyword evidence="9" id="KW-0547">Nucleotide-binding</keyword>
<evidence type="ECO:0000256" key="6">
    <source>
        <dbReference type="ARBA" id="ARBA00022527"/>
    </source>
</evidence>
<evidence type="ECO:0000313" key="24">
    <source>
        <dbReference type="Proteomes" id="UP000655588"/>
    </source>
</evidence>
<proteinExistence type="predicted"/>
<dbReference type="GO" id="GO:0000422">
    <property type="term" value="P:autophagy of mitochondrion"/>
    <property type="evidence" value="ECO:0007669"/>
    <property type="project" value="TreeGrafter"/>
</dbReference>
<dbReference type="GO" id="GO:0005743">
    <property type="term" value="C:mitochondrial inner membrane"/>
    <property type="evidence" value="ECO:0007669"/>
    <property type="project" value="UniProtKB-SubCell"/>
</dbReference>
<evidence type="ECO:0000256" key="19">
    <source>
        <dbReference type="PROSITE-ProRule" id="PRU00076"/>
    </source>
</evidence>
<keyword evidence="6" id="KW-0723">Serine/threonine-protein kinase</keyword>
<dbReference type="Gene3D" id="1.10.510.10">
    <property type="entry name" value="Transferase(Phosphotransferase) domain 1"/>
    <property type="match status" value="1"/>
</dbReference>
<dbReference type="GO" id="GO:0090141">
    <property type="term" value="P:positive regulation of mitochondrial fission"/>
    <property type="evidence" value="ECO:0007669"/>
    <property type="project" value="TreeGrafter"/>
</dbReference>
<keyword evidence="12" id="KW-0999">Mitochondrion inner membrane</keyword>
<dbReference type="Pfam" id="PF21164">
    <property type="entry name" value="Dumpy_DPY"/>
    <property type="match status" value="1"/>
</dbReference>
<keyword evidence="13" id="KW-0067">ATP-binding</keyword>
<comment type="subcellular location">
    <subcellularLocation>
        <location evidence="3">Cytoplasm</location>
        <location evidence="3">Cytosol</location>
    </subcellularLocation>
    <subcellularLocation>
        <location evidence="2">Mitochondrion inner membrane</location>
        <topology evidence="2">Single-pass membrane protein</topology>
    </subcellularLocation>
    <subcellularLocation>
        <location evidence="4">Mitochondrion outer membrane</location>
        <topology evidence="4">Single-pass membrane protein</topology>
    </subcellularLocation>
</comment>
<dbReference type="AlphaFoldDB" id="A0A833W5L7"/>
<dbReference type="SMART" id="SM00220">
    <property type="entry name" value="S_TKc"/>
    <property type="match status" value="1"/>
</dbReference>
<evidence type="ECO:0000256" key="15">
    <source>
        <dbReference type="ARBA" id="ARBA00022946"/>
    </source>
</evidence>
<gene>
    <name evidence="23" type="ORF">E2986_02817</name>
</gene>
<keyword evidence="12" id="KW-0472">Membrane</keyword>
<keyword evidence="7" id="KW-0808">Transferase</keyword>
<evidence type="ECO:0000256" key="4">
    <source>
        <dbReference type="ARBA" id="ARBA00004572"/>
    </source>
</evidence>
<keyword evidence="14" id="KW-0460">Magnesium</keyword>
<name>A0A833W5L7_9HYME</name>
<evidence type="ECO:0000256" key="5">
    <source>
        <dbReference type="ARBA" id="ARBA00012513"/>
    </source>
</evidence>
<dbReference type="GO" id="GO:0046872">
    <property type="term" value="F:metal ion binding"/>
    <property type="evidence" value="ECO:0007669"/>
    <property type="project" value="UniProtKB-KW"/>
</dbReference>
<evidence type="ECO:0000256" key="17">
    <source>
        <dbReference type="ARBA" id="ARBA00047899"/>
    </source>
</evidence>
<evidence type="ECO:0000256" key="14">
    <source>
        <dbReference type="ARBA" id="ARBA00022842"/>
    </source>
</evidence>
<comment type="catalytic activity">
    <reaction evidence="17">
        <text>L-threonyl-[protein] + ATP = O-phospho-L-threonyl-[protein] + ADP + H(+)</text>
        <dbReference type="Rhea" id="RHEA:46608"/>
        <dbReference type="Rhea" id="RHEA-COMP:11060"/>
        <dbReference type="Rhea" id="RHEA-COMP:11605"/>
        <dbReference type="ChEBI" id="CHEBI:15378"/>
        <dbReference type="ChEBI" id="CHEBI:30013"/>
        <dbReference type="ChEBI" id="CHEBI:30616"/>
        <dbReference type="ChEBI" id="CHEBI:61977"/>
        <dbReference type="ChEBI" id="CHEBI:456216"/>
        <dbReference type="EC" id="2.7.11.1"/>
    </reaction>
</comment>
<comment type="caution">
    <text evidence="19">Lacks conserved residue(s) required for the propagation of feature annotation.</text>
</comment>
<evidence type="ECO:0000256" key="9">
    <source>
        <dbReference type="ARBA" id="ARBA00022741"/>
    </source>
</evidence>
<evidence type="ECO:0000256" key="7">
    <source>
        <dbReference type="ARBA" id="ARBA00022679"/>
    </source>
</evidence>
<dbReference type="GO" id="GO:0005524">
    <property type="term" value="F:ATP binding"/>
    <property type="evidence" value="ECO:0007669"/>
    <property type="project" value="UniProtKB-KW"/>
</dbReference>
<dbReference type="InterPro" id="IPR008271">
    <property type="entry name" value="Ser/Thr_kinase_AS"/>
</dbReference>
<keyword evidence="11" id="KW-1000">Mitochondrion outer membrane</keyword>
<dbReference type="Proteomes" id="UP000655588">
    <property type="component" value="Unassembled WGS sequence"/>
</dbReference>
<evidence type="ECO:0000256" key="8">
    <source>
        <dbReference type="ARBA" id="ARBA00022723"/>
    </source>
</evidence>
<evidence type="ECO:0000259" key="22">
    <source>
        <dbReference type="PROSITE" id="PS50026"/>
    </source>
</evidence>
<keyword evidence="16" id="KW-0496">Mitochondrion</keyword>
<keyword evidence="8" id="KW-0479">Metal-binding</keyword>
<dbReference type="SUPFAM" id="SSF56112">
    <property type="entry name" value="Protein kinase-like (PK-like)"/>
    <property type="match status" value="1"/>
</dbReference>
<dbReference type="PROSITE" id="PS01186">
    <property type="entry name" value="EGF_2"/>
    <property type="match status" value="2"/>
</dbReference>
<dbReference type="EMBL" id="WNWW01000460">
    <property type="protein sequence ID" value="KAF3424527.1"/>
    <property type="molecule type" value="Genomic_DNA"/>
</dbReference>
<reference evidence="23" key="1">
    <citation type="submission" date="2019-11" db="EMBL/GenBank/DDBJ databases">
        <title>The nuclear and mitochondrial genomes of Frieseomelitta varia - a highly eusocial stingless bee (Meliponini) with a permanently sterile worker caste.</title>
        <authorList>
            <person name="Freitas F.C.P."/>
            <person name="Lourenco A.P."/>
            <person name="Nunes F.M.F."/>
            <person name="Paschoal A.R."/>
            <person name="Abreu F.C.P."/>
            <person name="Barbin F.O."/>
            <person name="Bataglia L."/>
            <person name="Cardoso-Junior C.A.M."/>
            <person name="Cervoni M.S."/>
            <person name="Silva S.R."/>
            <person name="Dalarmi F."/>
            <person name="Del Lama M.A."/>
            <person name="Depintor T.S."/>
            <person name="Ferreira K.M."/>
            <person name="Goria P.S."/>
            <person name="Jaskot M.C."/>
            <person name="Lago D.C."/>
            <person name="Luna-Lucena D."/>
            <person name="Moda L.M."/>
            <person name="Nascimento L."/>
            <person name="Pedrino M."/>
            <person name="Rabico F.O."/>
            <person name="Sanches F.C."/>
            <person name="Santos D.E."/>
            <person name="Santos C.G."/>
            <person name="Vieira J."/>
            <person name="Lopes T.F."/>
            <person name="Barchuk A.R."/>
            <person name="Hartfelder K."/>
            <person name="Simoes Z.L.P."/>
            <person name="Bitondi M.M.G."/>
            <person name="Pinheiro D.G."/>
        </authorList>
    </citation>
    <scope>NUCLEOTIDE SEQUENCE</scope>
    <source>
        <strain evidence="23">USP_RPSP 00005682</strain>
        <tissue evidence="23">Whole individual</tissue>
    </source>
</reference>
<sequence>MEYSQITILLLSLLAIVNAGYYSRILSLSNIGCETHTCGVNARCTLSEGRPVCSCMNLHMGDPLSRCARVECLINGDCIGSRVCTNNRCVNPCDGLCGVNALCEVRNHVPVCYCPTGYKGDPFTSCRIADPQAACKPSPCGDNTKCEVVNEVPVCSCLPGYRGSPLTGCRHECESDSECPNHLACSSNFRCENPCKCGENAECHVINHQAKCSCPNNWLGNPFVACRPECTTHSECPGNKPACLNQKCVNPCDGVCGVNADCNLRDITPVCSCPKHMTGNPFVSCRLFEAHHSDLFVGDLCEPNPCGSNAICTPGHDNTGRERPVCTCPTGYIGNALVSCQRGECLSDSECPDNKACIGYSCQNPCTGKECGPSAICAARRHIAFAFATQNTANSNFGEVFCSPEKQFVIGELNDIPELHAQSQGYAPPGNSNVSNAGKHLGYLGAHARRIFVDNILKRVTNSLAADLRRKAASRLVFGGDSAPFFALVGVSLASGTGILTKEDELEGVCWEIREAVSKLQWNTPQNDRNYEVVKEEEGIVTLKNFVIGPAIAKGCSAVVYSAKFNDSPSTEGQNQINVDDKTKDISAFPLALKMMFNYDTESNALSILRSMYRETVPARKHLQNEELADWEIRMAERKTKLPPHPNIVAMYYVFADRVPALPGSWGMYPDALPARINPHGSGRNMSLFLVMKRYDTTLKQYLSNRNLSTRESILLLAQLLEGVTHLNAHGIAHRDLKSDNILLDLSEETDNCPSLVITDFGCCLADKRHGLYLPYNTHDIDKGGNVALMAPEIITAEPGPFTSINYTKADLWTVGTIAYEIFGMKNPFHNDKEGISLKNHNYKETDIQPLPNHVPTVISALIKNLLSRNLYKRLDVETAATVIQLHLWAPSNWFRSEWKLPSTNEVMQWLLCLTTKVLCEGRNSMLEPAEVLEDENIQEDGQRNSYNRSLSTRSCGRRTMPEYQLIASFLGRVTLGNIRAALKWMQQNV</sequence>
<feature type="domain" description="EGF-like" evidence="22">
    <location>
        <begin position="297"/>
        <end position="341"/>
    </location>
</feature>
<evidence type="ECO:0000256" key="16">
    <source>
        <dbReference type="ARBA" id="ARBA00023128"/>
    </source>
</evidence>
<dbReference type="GO" id="GO:0042981">
    <property type="term" value="P:regulation of apoptotic process"/>
    <property type="evidence" value="ECO:0007669"/>
    <property type="project" value="TreeGrafter"/>
</dbReference>
<dbReference type="EC" id="2.7.11.1" evidence="5"/>
<organism evidence="23 24">
    <name type="scientific">Frieseomelitta varia</name>
    <dbReference type="NCBI Taxonomy" id="561572"/>
    <lineage>
        <taxon>Eukaryota</taxon>
        <taxon>Metazoa</taxon>
        <taxon>Ecdysozoa</taxon>
        <taxon>Arthropoda</taxon>
        <taxon>Hexapoda</taxon>
        <taxon>Insecta</taxon>
        <taxon>Pterygota</taxon>
        <taxon>Neoptera</taxon>
        <taxon>Endopterygota</taxon>
        <taxon>Hymenoptera</taxon>
        <taxon>Apocrita</taxon>
        <taxon>Aculeata</taxon>
        <taxon>Apoidea</taxon>
        <taxon>Anthophila</taxon>
        <taxon>Apidae</taxon>
        <taxon>Frieseomelitta</taxon>
    </lineage>
</organism>
<keyword evidence="15" id="KW-0809">Transit peptide</keyword>
<dbReference type="InterPro" id="IPR048407">
    <property type="entry name" value="Dumpy_DPY"/>
</dbReference>
<evidence type="ECO:0000259" key="21">
    <source>
        <dbReference type="PROSITE" id="PS50011"/>
    </source>
</evidence>
<dbReference type="PROSITE" id="PS00108">
    <property type="entry name" value="PROTEIN_KINASE_ST"/>
    <property type="match status" value="1"/>
</dbReference>
<dbReference type="PROSITE" id="PS50011">
    <property type="entry name" value="PROTEIN_KINASE_DOM"/>
    <property type="match status" value="1"/>
</dbReference>
<protein>
    <recommendedName>
        <fullName evidence="5">non-specific serine/threonine protein kinase</fullName>
        <ecNumber evidence="5">2.7.11.1</ecNumber>
    </recommendedName>
</protein>
<dbReference type="InterPro" id="IPR011009">
    <property type="entry name" value="Kinase-like_dom_sf"/>
</dbReference>
<evidence type="ECO:0000256" key="1">
    <source>
        <dbReference type="ARBA" id="ARBA00001946"/>
    </source>
</evidence>
<keyword evidence="24" id="KW-1185">Reference proteome</keyword>
<dbReference type="InterPro" id="IPR000719">
    <property type="entry name" value="Prot_kinase_dom"/>
</dbReference>
<evidence type="ECO:0000313" key="23">
    <source>
        <dbReference type="EMBL" id="KAF3424527.1"/>
    </source>
</evidence>
<evidence type="ECO:0000256" key="2">
    <source>
        <dbReference type="ARBA" id="ARBA00004434"/>
    </source>
</evidence>
<dbReference type="SMART" id="SM00181">
    <property type="entry name" value="EGF"/>
    <property type="match status" value="6"/>
</dbReference>
<evidence type="ECO:0000256" key="12">
    <source>
        <dbReference type="ARBA" id="ARBA00022792"/>
    </source>
</evidence>
<dbReference type="PROSITE" id="PS50026">
    <property type="entry name" value="EGF_3"/>
    <property type="match status" value="1"/>
</dbReference>
<dbReference type="PANTHER" id="PTHR22972">
    <property type="entry name" value="SERINE/THREONINE PROTEIN KINASE"/>
    <property type="match status" value="1"/>
</dbReference>